<accession>A0A939GB89</accession>
<sequence length="360" mass="40189">MKPVFILLFLVATSCAKEQKPATVEVAKTAFVLTDTMVSRVQTEAVQSLPIRSQLRLIGHVVPDENRLIRVFPLVGGNVRDVRAELGDYVQKGQTLAIIQSGEVAGYNKEVAQSQAELRLAEKNLKVAQEMFTDKLSSERDVVAARKEVEREQAEQARLREVLQIYGADKQSQSVVKAPISGYVLEKNINRGMQLRSDDANAVFTISQLNEIWVMANVNESEIGRMRMGLVAQIRTLSYPDRVFSGHVDKIYNVLDPTTKTMQVRIRLANDKLLLKPGMNASVTLAFDEGGSMPTIPAKALIFDKSRQFVMVFHDKAHIDTREVQVYRSQGDIAYIRTGLAPGEKVITQSQLLIYDALND</sequence>
<dbReference type="GO" id="GO:0016020">
    <property type="term" value="C:membrane"/>
    <property type="evidence" value="ECO:0007669"/>
    <property type="project" value="InterPro"/>
</dbReference>
<dbReference type="SUPFAM" id="SSF111369">
    <property type="entry name" value="HlyD-like secretion proteins"/>
    <property type="match status" value="1"/>
</dbReference>
<evidence type="ECO:0000259" key="6">
    <source>
        <dbReference type="Pfam" id="PF25973"/>
    </source>
</evidence>
<evidence type="ECO:0000256" key="3">
    <source>
        <dbReference type="SAM" id="Coils"/>
    </source>
</evidence>
<dbReference type="GO" id="GO:0060003">
    <property type="term" value="P:copper ion export"/>
    <property type="evidence" value="ECO:0007669"/>
    <property type="project" value="TreeGrafter"/>
</dbReference>
<evidence type="ECO:0000256" key="2">
    <source>
        <dbReference type="ARBA" id="ARBA00022448"/>
    </source>
</evidence>
<evidence type="ECO:0000313" key="7">
    <source>
        <dbReference type="EMBL" id="MBO0933452.1"/>
    </source>
</evidence>
<comment type="caution">
    <text evidence="7">The sequence shown here is derived from an EMBL/GenBank/DDBJ whole genome shotgun (WGS) entry which is preliminary data.</text>
</comment>
<dbReference type="NCBIfam" id="TIGR01730">
    <property type="entry name" value="RND_mfp"/>
    <property type="match status" value="1"/>
</dbReference>
<evidence type="ECO:0000259" key="5">
    <source>
        <dbReference type="Pfam" id="PF25967"/>
    </source>
</evidence>
<protein>
    <submittedName>
        <fullName evidence="7">Efflux RND transporter periplasmic adaptor subunit</fullName>
    </submittedName>
</protein>
<dbReference type="Pfam" id="PF25954">
    <property type="entry name" value="Beta-barrel_RND_2"/>
    <property type="match status" value="1"/>
</dbReference>
<dbReference type="InterPro" id="IPR058792">
    <property type="entry name" value="Beta-barrel_RND_2"/>
</dbReference>
<gene>
    <name evidence="7" type="ORF">J2I48_20745</name>
</gene>
<dbReference type="Pfam" id="PF25967">
    <property type="entry name" value="RND-MFP_C"/>
    <property type="match status" value="1"/>
</dbReference>
<dbReference type="Gene3D" id="2.40.50.100">
    <property type="match status" value="1"/>
</dbReference>
<proteinExistence type="inferred from homology"/>
<dbReference type="GO" id="GO:0030313">
    <property type="term" value="C:cell envelope"/>
    <property type="evidence" value="ECO:0007669"/>
    <property type="project" value="TreeGrafter"/>
</dbReference>
<comment type="similarity">
    <text evidence="1">Belongs to the membrane fusion protein (MFP) (TC 8.A.1) family.</text>
</comment>
<dbReference type="PANTHER" id="PTHR30097">
    <property type="entry name" value="CATION EFFLUX SYSTEM PROTEIN CUSB"/>
    <property type="match status" value="1"/>
</dbReference>
<evidence type="ECO:0000256" key="1">
    <source>
        <dbReference type="ARBA" id="ARBA00009477"/>
    </source>
</evidence>
<keyword evidence="2" id="KW-0813">Transport</keyword>
<evidence type="ECO:0000259" key="4">
    <source>
        <dbReference type="Pfam" id="PF25954"/>
    </source>
</evidence>
<dbReference type="EMBL" id="JAFMYU010000019">
    <property type="protein sequence ID" value="MBO0933452.1"/>
    <property type="molecule type" value="Genomic_DNA"/>
</dbReference>
<feature type="domain" description="Multidrug resistance protein MdtA-like C-terminal permuted SH3" evidence="5">
    <location>
        <begin position="295"/>
        <end position="349"/>
    </location>
</feature>
<dbReference type="PROSITE" id="PS51257">
    <property type="entry name" value="PROKAR_LIPOPROTEIN"/>
    <property type="match status" value="1"/>
</dbReference>
<organism evidence="7 8">
    <name type="scientific">Fibrella aquatilis</name>
    <dbReference type="NCBI Taxonomy" id="2817059"/>
    <lineage>
        <taxon>Bacteria</taxon>
        <taxon>Pseudomonadati</taxon>
        <taxon>Bacteroidota</taxon>
        <taxon>Cytophagia</taxon>
        <taxon>Cytophagales</taxon>
        <taxon>Spirosomataceae</taxon>
        <taxon>Fibrella</taxon>
    </lineage>
</organism>
<dbReference type="InterPro" id="IPR058647">
    <property type="entry name" value="BSH_CzcB-like"/>
</dbReference>
<dbReference type="FunFam" id="2.40.30.170:FF:000010">
    <property type="entry name" value="Efflux RND transporter periplasmic adaptor subunit"/>
    <property type="match status" value="1"/>
</dbReference>
<keyword evidence="3" id="KW-0175">Coiled coil</keyword>
<feature type="domain" description="CzcB-like barrel-sandwich hybrid" evidence="6">
    <location>
        <begin position="68"/>
        <end position="207"/>
    </location>
</feature>
<dbReference type="GO" id="GO:0015679">
    <property type="term" value="P:plasma membrane copper ion transport"/>
    <property type="evidence" value="ECO:0007669"/>
    <property type="project" value="TreeGrafter"/>
</dbReference>
<evidence type="ECO:0000313" key="8">
    <source>
        <dbReference type="Proteomes" id="UP000664795"/>
    </source>
</evidence>
<dbReference type="GO" id="GO:0022857">
    <property type="term" value="F:transmembrane transporter activity"/>
    <property type="evidence" value="ECO:0007669"/>
    <property type="project" value="InterPro"/>
</dbReference>
<feature type="coiled-coil region" evidence="3">
    <location>
        <begin position="104"/>
        <end position="162"/>
    </location>
</feature>
<dbReference type="RefSeq" id="WP_207337415.1">
    <property type="nucleotide sequence ID" value="NZ_JAFMYU010000019.1"/>
</dbReference>
<dbReference type="AlphaFoldDB" id="A0A939GB89"/>
<dbReference type="Gene3D" id="2.40.420.20">
    <property type="match status" value="1"/>
</dbReference>
<dbReference type="Proteomes" id="UP000664795">
    <property type="component" value="Unassembled WGS sequence"/>
</dbReference>
<dbReference type="InterPro" id="IPR006143">
    <property type="entry name" value="RND_pump_MFP"/>
</dbReference>
<dbReference type="InterPro" id="IPR051909">
    <property type="entry name" value="MFP_Cation_Efflux"/>
</dbReference>
<dbReference type="PANTHER" id="PTHR30097:SF4">
    <property type="entry name" value="SLR6042 PROTEIN"/>
    <property type="match status" value="1"/>
</dbReference>
<keyword evidence="8" id="KW-1185">Reference proteome</keyword>
<dbReference type="Gene3D" id="2.40.30.170">
    <property type="match status" value="1"/>
</dbReference>
<feature type="domain" description="CusB-like beta-barrel" evidence="4">
    <location>
        <begin position="212"/>
        <end position="286"/>
    </location>
</feature>
<name>A0A939GB89_9BACT</name>
<dbReference type="Pfam" id="PF25973">
    <property type="entry name" value="BSH_CzcB"/>
    <property type="match status" value="1"/>
</dbReference>
<reference evidence="7 8" key="1">
    <citation type="submission" date="2021-03" db="EMBL/GenBank/DDBJ databases">
        <title>Fibrella sp. HMF5036 genome sequencing and assembly.</title>
        <authorList>
            <person name="Kang H."/>
            <person name="Kim H."/>
            <person name="Bae S."/>
            <person name="Joh K."/>
        </authorList>
    </citation>
    <scope>NUCLEOTIDE SEQUENCE [LARGE SCALE GENOMIC DNA]</scope>
    <source>
        <strain evidence="7 8">HMF5036</strain>
    </source>
</reference>
<dbReference type="InterPro" id="IPR058627">
    <property type="entry name" value="MdtA-like_C"/>
</dbReference>